<sequence>MESIIKYFEDKNKKGFDELDIMKCLLDKTTENTSEYSYELFIFQSVNLIYRDCNNINNRYIDTEDYINQIKNAKKGIIEYCKKRIEKDINPILKSGYCIFIIIFEEKITNKATDYKIYLDYIKSVHDIIANNYYKSESVNDLFLKLLTGLKLSISRNIKGDFRENIINDIILLTQKNIKENRFFWYDAYDIILYNNKIDLSDTEKYNFIEEYDKNIQIYMENNTNYAKISNLYDSVLNITKFYKTKSYIDKAKAIVNSYYVFVKKCIEPKDFMVKIHCLSILIDICDNFQFNEISNNIKLDIQNMSNNINDLKGDADEFNLFINMFIDEICNIQENFKKDIERVYENIKTNLGNDIRTRLEWISNFKIVNIADAKDFALNLVNSLCGATSSTKYIFDKKLRKIASCKIPNPSIQWNSDSDLAELRDSLFKELYKWYNITYIEAVK</sequence>
<organism evidence="1 2">
    <name type="scientific">Brachyspira aalborgi</name>
    <dbReference type="NCBI Taxonomy" id="29522"/>
    <lineage>
        <taxon>Bacteria</taxon>
        <taxon>Pseudomonadati</taxon>
        <taxon>Spirochaetota</taxon>
        <taxon>Spirochaetia</taxon>
        <taxon>Brachyspirales</taxon>
        <taxon>Brachyspiraceae</taxon>
        <taxon>Brachyspira</taxon>
    </lineage>
</organism>
<name>A0A5C8FUH5_9SPIR</name>
<gene>
    <name evidence="1" type="ORF">EPJ84_00150</name>
</gene>
<proteinExistence type="predicted"/>
<evidence type="ECO:0000313" key="2">
    <source>
        <dbReference type="Proteomes" id="UP000322307"/>
    </source>
</evidence>
<evidence type="ECO:0000313" key="1">
    <source>
        <dbReference type="EMBL" id="TXJ53286.1"/>
    </source>
</evidence>
<reference evidence="1 2" key="1">
    <citation type="journal article" date="1992" name="Lakartidningen">
        <title>[Penicillin V and not amoxicillin is the first choice preparation in acute otitis].</title>
        <authorList>
            <person name="Kamme C."/>
            <person name="Lundgren K."/>
            <person name="Prellner K."/>
        </authorList>
    </citation>
    <scope>NUCLEOTIDE SEQUENCE [LARGE SCALE GENOMIC DNA]</scope>
    <source>
        <strain evidence="1 2">PC3939II</strain>
    </source>
</reference>
<accession>A0A5C8FUH5</accession>
<dbReference type="AlphaFoldDB" id="A0A5C8FUH5"/>
<comment type="caution">
    <text evidence="1">The sequence shown here is derived from an EMBL/GenBank/DDBJ whole genome shotgun (WGS) entry which is preliminary data.</text>
</comment>
<dbReference type="RefSeq" id="WP_147717162.1">
    <property type="nucleotide sequence ID" value="NZ_SAYE01000001.1"/>
</dbReference>
<protein>
    <submittedName>
        <fullName evidence="1">Uncharacterized protein</fullName>
    </submittedName>
</protein>
<dbReference type="Proteomes" id="UP000322307">
    <property type="component" value="Unassembled WGS sequence"/>
</dbReference>
<dbReference type="EMBL" id="SAYE01000001">
    <property type="protein sequence ID" value="TXJ53286.1"/>
    <property type="molecule type" value="Genomic_DNA"/>
</dbReference>